<dbReference type="GeneID" id="37169596"/>
<name>A0A8T8WZ50_ASPJA</name>
<gene>
    <name evidence="2" type="ORF">BO86DRAFT_107855</name>
</gene>
<feature type="compositionally biased region" description="Polar residues" evidence="1">
    <location>
        <begin position="124"/>
        <end position="134"/>
    </location>
</feature>
<feature type="compositionally biased region" description="Pro residues" evidence="1">
    <location>
        <begin position="14"/>
        <end position="26"/>
    </location>
</feature>
<reference evidence="2 3" key="1">
    <citation type="submission" date="2018-02" db="EMBL/GenBank/DDBJ databases">
        <title>The genomes of Aspergillus section Nigri reveals drivers in fungal speciation.</title>
        <authorList>
            <consortium name="DOE Joint Genome Institute"/>
            <person name="Vesth T.C."/>
            <person name="Nybo J."/>
            <person name="Theobald S."/>
            <person name="Brandl J."/>
            <person name="Frisvad J.C."/>
            <person name="Nielsen K.F."/>
            <person name="Lyhne E.K."/>
            <person name="Kogle M.E."/>
            <person name="Kuo A."/>
            <person name="Riley R."/>
            <person name="Clum A."/>
            <person name="Nolan M."/>
            <person name="Lipzen A."/>
            <person name="Salamov A."/>
            <person name="Henrissat B."/>
            <person name="Wiebenga A."/>
            <person name="De vries R.P."/>
            <person name="Grigoriev I.V."/>
            <person name="Mortensen U.H."/>
            <person name="Andersen M.R."/>
            <person name="Baker S.E."/>
        </authorList>
    </citation>
    <scope>NUCLEOTIDE SEQUENCE [LARGE SCALE GENOMIC DNA]</scope>
    <source>
        <strain evidence="2 3">CBS 114.51</strain>
    </source>
</reference>
<evidence type="ECO:0000256" key="1">
    <source>
        <dbReference type="SAM" id="MobiDB-lite"/>
    </source>
</evidence>
<dbReference type="AlphaFoldDB" id="A0A8T8WZ50"/>
<dbReference type="EMBL" id="KZ824798">
    <property type="protein sequence ID" value="RAH81128.1"/>
    <property type="molecule type" value="Genomic_DNA"/>
</dbReference>
<feature type="region of interest" description="Disordered" evidence="1">
    <location>
        <begin position="1"/>
        <end position="83"/>
    </location>
</feature>
<feature type="region of interest" description="Disordered" evidence="1">
    <location>
        <begin position="109"/>
        <end position="150"/>
    </location>
</feature>
<accession>A0A8T8WZ50</accession>
<evidence type="ECO:0000313" key="3">
    <source>
        <dbReference type="Proteomes" id="UP000249497"/>
    </source>
</evidence>
<organism evidence="2 3">
    <name type="scientific">Aspergillus japonicus CBS 114.51</name>
    <dbReference type="NCBI Taxonomy" id="1448312"/>
    <lineage>
        <taxon>Eukaryota</taxon>
        <taxon>Fungi</taxon>
        <taxon>Dikarya</taxon>
        <taxon>Ascomycota</taxon>
        <taxon>Pezizomycotina</taxon>
        <taxon>Eurotiomycetes</taxon>
        <taxon>Eurotiomycetidae</taxon>
        <taxon>Eurotiales</taxon>
        <taxon>Aspergillaceae</taxon>
        <taxon>Aspergillus</taxon>
        <taxon>Aspergillus subgen. Circumdati</taxon>
    </lineage>
</organism>
<protein>
    <submittedName>
        <fullName evidence="2">Uncharacterized protein</fullName>
    </submittedName>
</protein>
<sequence>MVDSINTIAIASPSPSPPPPPPPPPQNKHSPISELPREKNHPGLSNIYSHPPTHPRSTQKTTDPNSRDPIVRPQPDRTITSPHLTIRSCHTHINHHINHHNHMAQAYDTCTPHSQSSHRHESIPANQPNLTNPTHPIGANPPCKPDSPLHTYIHAPTPS</sequence>
<dbReference type="Proteomes" id="UP000249497">
    <property type="component" value="Unassembled WGS sequence"/>
</dbReference>
<dbReference type="RefSeq" id="XP_025527022.1">
    <property type="nucleotide sequence ID" value="XM_025665904.1"/>
</dbReference>
<feature type="compositionally biased region" description="Polar residues" evidence="1">
    <location>
        <begin position="55"/>
        <end position="64"/>
    </location>
</feature>
<proteinExistence type="predicted"/>
<keyword evidence="3" id="KW-1185">Reference proteome</keyword>
<evidence type="ECO:0000313" key="2">
    <source>
        <dbReference type="EMBL" id="RAH81128.1"/>
    </source>
</evidence>